<dbReference type="InterPro" id="IPR039569">
    <property type="entry name" value="FAS1-like_DH_region"/>
</dbReference>
<dbReference type="CDD" id="cd03441">
    <property type="entry name" value="R_hydratase_like"/>
    <property type="match status" value="1"/>
</dbReference>
<reference evidence="3 4" key="2">
    <citation type="submission" date="2018-06" db="EMBL/GenBank/DDBJ databases">
        <title>Sequencing of bacterial isolates from soil warming experiment in Harvard Forest, Massachusetts, USA.</title>
        <authorList>
            <person name="Deangelis K.PhD."/>
        </authorList>
    </citation>
    <scope>NUCLEOTIDE SEQUENCE [LARGE SCALE GENOMIC DNA]</scope>
    <source>
        <strain evidence="3 4">GAS496</strain>
    </source>
</reference>
<sequence>MPINRDIVGMVWKYPDTFVVGREQVRQYATAIKADDPATYDEEAAAELGHDAVVAPLTFISVFALLIQRHFFQNVDVGLEAMQIVQVDQKFVFHRPIKAGDQLIGTMHVESVVERFGADIVVTRNVCHNADGEMVLEGLTTLMGHEGDNSISVKWDPKTGQVMRKAVGE</sequence>
<dbReference type="AlphaFoldDB" id="A0A318H7V7"/>
<proteinExistence type="inferred from homology"/>
<dbReference type="OrthoDB" id="5415111at2"/>
<dbReference type="EMBL" id="QJJU01000030">
    <property type="protein sequence ID" value="PXX01389.1"/>
    <property type="molecule type" value="Genomic_DNA"/>
</dbReference>
<comment type="similarity">
    <text evidence="1">Belongs to the UPF0336 family.</text>
</comment>
<dbReference type="InterPro" id="IPR016709">
    <property type="entry name" value="HadA-like"/>
</dbReference>
<dbReference type="SUPFAM" id="SSF54637">
    <property type="entry name" value="Thioesterase/thiol ester dehydrase-isomerase"/>
    <property type="match status" value="1"/>
</dbReference>
<dbReference type="GO" id="GO:0006633">
    <property type="term" value="P:fatty acid biosynthetic process"/>
    <property type="evidence" value="ECO:0007669"/>
    <property type="project" value="TreeGrafter"/>
</dbReference>
<organism evidence="3 4">
    <name type="scientific">Mycolicibacterium moriokaense</name>
    <dbReference type="NCBI Taxonomy" id="39691"/>
    <lineage>
        <taxon>Bacteria</taxon>
        <taxon>Bacillati</taxon>
        <taxon>Actinomycetota</taxon>
        <taxon>Actinomycetes</taxon>
        <taxon>Mycobacteriales</taxon>
        <taxon>Mycobacteriaceae</taxon>
        <taxon>Mycolicibacterium</taxon>
    </lineage>
</organism>
<evidence type="ECO:0000259" key="2">
    <source>
        <dbReference type="Pfam" id="PF13452"/>
    </source>
</evidence>
<dbReference type="GO" id="GO:0019171">
    <property type="term" value="F:(3R)-hydroxyacyl-[acyl-carrier-protein] dehydratase activity"/>
    <property type="evidence" value="ECO:0007669"/>
    <property type="project" value="TreeGrafter"/>
</dbReference>
<dbReference type="Gene3D" id="3.10.129.10">
    <property type="entry name" value="Hotdog Thioesterase"/>
    <property type="match status" value="1"/>
</dbReference>
<reference evidence="4" key="1">
    <citation type="submission" date="2018-05" db="EMBL/GenBank/DDBJ databases">
        <authorList>
            <person name="Deangelis K."/>
            <person name="Huntemann M."/>
            <person name="Clum A."/>
            <person name="Pillay M."/>
            <person name="Palaniappan K."/>
            <person name="Varghese N."/>
            <person name="Mikhailova N."/>
            <person name="Stamatis D."/>
            <person name="Reddy T."/>
            <person name="Daum C."/>
            <person name="Shapiro N."/>
            <person name="Ivanova N."/>
            <person name="Kyrpides N."/>
            <person name="Woyke T."/>
        </authorList>
    </citation>
    <scope>NUCLEOTIDE SEQUENCE [LARGE SCALE GENOMIC DNA]</scope>
    <source>
        <strain evidence="4">GAS496</strain>
    </source>
</reference>
<dbReference type="Pfam" id="PF13452">
    <property type="entry name" value="FAS1_DH_region"/>
    <property type="match status" value="1"/>
</dbReference>
<keyword evidence="4" id="KW-1185">Reference proteome</keyword>
<dbReference type="Proteomes" id="UP000247781">
    <property type="component" value="Unassembled WGS sequence"/>
</dbReference>
<feature type="domain" description="FAS1-like dehydratase" evidence="2">
    <location>
        <begin position="8"/>
        <end position="137"/>
    </location>
</feature>
<name>A0A318H7V7_9MYCO</name>
<gene>
    <name evidence="3" type="ORF">C8E89_13014</name>
</gene>
<dbReference type="PANTHER" id="PTHR43437:SF3">
    <property type="entry name" value="HYDROXYACYL-THIOESTER DEHYDRATASE TYPE 2, MITOCHONDRIAL"/>
    <property type="match status" value="1"/>
</dbReference>
<dbReference type="PANTHER" id="PTHR43437">
    <property type="entry name" value="HYDROXYACYL-THIOESTER DEHYDRATASE TYPE 2, MITOCHONDRIAL-RELATED"/>
    <property type="match status" value="1"/>
</dbReference>
<dbReference type="NCBIfam" id="NF010244">
    <property type="entry name" value="PRK13691.1"/>
    <property type="match status" value="1"/>
</dbReference>
<evidence type="ECO:0000313" key="4">
    <source>
        <dbReference type="Proteomes" id="UP000247781"/>
    </source>
</evidence>
<accession>A0A318H7V7</accession>
<dbReference type="HAMAP" id="MF_00799">
    <property type="entry name" value="UPF0336"/>
    <property type="match status" value="1"/>
</dbReference>
<comment type="caution">
    <text evidence="3">The sequence shown here is derived from an EMBL/GenBank/DDBJ whole genome shotgun (WGS) entry which is preliminary data.</text>
</comment>
<dbReference type="RefSeq" id="WP_110319551.1">
    <property type="nucleotide sequence ID" value="NZ_QJJU01000030.1"/>
</dbReference>
<dbReference type="PIRSF" id="PIRSF018072">
    <property type="entry name" value="UCP018072"/>
    <property type="match status" value="1"/>
</dbReference>
<protein>
    <recommendedName>
        <fullName evidence="1">UPF0336 protein C8E89_13014</fullName>
    </recommendedName>
</protein>
<evidence type="ECO:0000313" key="3">
    <source>
        <dbReference type="EMBL" id="PXX01389.1"/>
    </source>
</evidence>
<dbReference type="InterPro" id="IPR050965">
    <property type="entry name" value="UPF0336/Enoyl-CoA_hydratase"/>
</dbReference>
<evidence type="ECO:0000256" key="1">
    <source>
        <dbReference type="HAMAP-Rule" id="MF_00799"/>
    </source>
</evidence>
<dbReference type="InterPro" id="IPR029069">
    <property type="entry name" value="HotDog_dom_sf"/>
</dbReference>